<comment type="similarity">
    <text evidence="5">Belongs to the DHBP synthase family.</text>
</comment>
<dbReference type="Gene3D" id="3.90.870.10">
    <property type="entry name" value="DHBP synthase"/>
    <property type="match status" value="1"/>
</dbReference>
<dbReference type="GO" id="GO:0008686">
    <property type="term" value="F:3,4-dihydroxy-2-butanone-4-phosphate synthase activity"/>
    <property type="evidence" value="ECO:0007669"/>
    <property type="project" value="UniProtKB-EC"/>
</dbReference>
<dbReference type="InterPro" id="IPR000422">
    <property type="entry name" value="DHBP_synthase_RibB"/>
</dbReference>
<gene>
    <name evidence="6" type="primary">ribB</name>
    <name evidence="6" type="ORF">G6R28_04945</name>
</gene>
<dbReference type="RefSeq" id="WP_213793127.1">
    <property type="nucleotide sequence ID" value="NZ_JAAMFJ010000002.1"/>
</dbReference>
<comment type="pathway">
    <text evidence="2 5">Cofactor biosynthesis; riboflavin biosynthesis; 2-hydroxy-3-oxobutyl phosphate from D-ribulose 5-phosphate: step 1/1.</text>
</comment>
<keyword evidence="4 5" id="KW-0479">Metal-binding</keyword>
<dbReference type="SUPFAM" id="SSF55821">
    <property type="entry name" value="YrdC/RibB"/>
    <property type="match status" value="1"/>
</dbReference>
<evidence type="ECO:0000256" key="5">
    <source>
        <dbReference type="RuleBase" id="RU003843"/>
    </source>
</evidence>
<dbReference type="Proteomes" id="UP000735205">
    <property type="component" value="Unassembled WGS sequence"/>
</dbReference>
<comment type="subunit">
    <text evidence="5">Homodimer.</text>
</comment>
<keyword evidence="3 5" id="KW-0686">Riboflavin biosynthesis</keyword>
<protein>
    <recommendedName>
        <fullName evidence="5">3,4-dihydroxy-2-butanone 4-phosphate synthase</fullName>
        <shortName evidence="5">DHBP synthase</shortName>
        <ecNumber evidence="5">4.1.99.12</ecNumber>
    </recommendedName>
</protein>
<comment type="catalytic activity">
    <reaction evidence="5">
        <text>D-ribulose 5-phosphate = (2S)-2-hydroxy-3-oxobutyl phosphate + formate + H(+)</text>
        <dbReference type="Rhea" id="RHEA:18457"/>
        <dbReference type="ChEBI" id="CHEBI:15378"/>
        <dbReference type="ChEBI" id="CHEBI:15740"/>
        <dbReference type="ChEBI" id="CHEBI:58121"/>
        <dbReference type="ChEBI" id="CHEBI:58830"/>
        <dbReference type="EC" id="4.1.99.12"/>
    </reaction>
</comment>
<dbReference type="Pfam" id="PF00926">
    <property type="entry name" value="DHBP_synthase"/>
    <property type="match status" value="1"/>
</dbReference>
<name>A0ABS5QVJ3_9LACO</name>
<sequence length="206" mass="22439">MQKIDEAVKVLAAGGIIIVVDDADRENEGDFLALGDNIQPETVNFMVTNGRGLLCTPISEGLASHFALGPMTEHNTERNGTAFTVSIDGEYLTTGVTTGISAGDRAATIRQLAKEEATREDFVQPGHVFPLVARPGGVRERPGHTEAAIEFAKLAKKKELAVIIEILLPNGQMARQKDLQALAEKWQIPLVHIRELIQHLEEERNG</sequence>
<dbReference type="NCBIfam" id="TIGR00506">
    <property type="entry name" value="ribB"/>
    <property type="match status" value="1"/>
</dbReference>
<evidence type="ECO:0000256" key="2">
    <source>
        <dbReference type="ARBA" id="ARBA00004904"/>
    </source>
</evidence>
<comment type="cofactor">
    <cofactor evidence="5">
        <name>Mg(2+)</name>
        <dbReference type="ChEBI" id="CHEBI:18420"/>
    </cofactor>
    <cofactor evidence="5">
        <name>Mn(2+)</name>
        <dbReference type="ChEBI" id="CHEBI:29035"/>
    </cofactor>
    <text evidence="5">Binds 2 divalent metal cations per subunit. Magnesium or manganese.</text>
</comment>
<keyword evidence="5" id="KW-0460">Magnesium</keyword>
<evidence type="ECO:0000256" key="4">
    <source>
        <dbReference type="ARBA" id="ARBA00022723"/>
    </source>
</evidence>
<dbReference type="EC" id="4.1.99.12" evidence="5"/>
<evidence type="ECO:0000256" key="1">
    <source>
        <dbReference type="ARBA" id="ARBA00002284"/>
    </source>
</evidence>
<organism evidence="6 7">
    <name type="scientific">Fructobacillus papyrifericola</name>
    <dbReference type="NCBI Taxonomy" id="2713172"/>
    <lineage>
        <taxon>Bacteria</taxon>
        <taxon>Bacillati</taxon>
        <taxon>Bacillota</taxon>
        <taxon>Bacilli</taxon>
        <taxon>Lactobacillales</taxon>
        <taxon>Lactobacillaceae</taxon>
        <taxon>Fructobacillus</taxon>
    </lineage>
</organism>
<accession>A0ABS5QVJ3</accession>
<reference evidence="6 7" key="1">
    <citation type="submission" date="2020-02" db="EMBL/GenBank/DDBJ databases">
        <title>Fructobacillus sp. isolated from paper mulberry of Taiwan.</title>
        <authorList>
            <person name="Lin S.-T."/>
        </authorList>
    </citation>
    <scope>NUCLEOTIDE SEQUENCE [LARGE SCALE GENOMIC DNA]</scope>
    <source>
        <strain evidence="6 7">M1-21</strain>
    </source>
</reference>
<keyword evidence="5 6" id="KW-0456">Lyase</keyword>
<dbReference type="PANTHER" id="PTHR21327">
    <property type="entry name" value="GTP CYCLOHYDROLASE II-RELATED"/>
    <property type="match status" value="1"/>
</dbReference>
<dbReference type="EMBL" id="JAAMFJ010000002">
    <property type="protein sequence ID" value="MBS9336575.1"/>
    <property type="molecule type" value="Genomic_DNA"/>
</dbReference>
<keyword evidence="5" id="KW-0464">Manganese</keyword>
<evidence type="ECO:0000256" key="3">
    <source>
        <dbReference type="ARBA" id="ARBA00022619"/>
    </source>
</evidence>
<comment type="function">
    <text evidence="1 5">Catalyzes the conversion of D-ribulose 5-phosphate to formate and 3,4-dihydroxy-2-butanone 4-phosphate.</text>
</comment>
<keyword evidence="7" id="KW-1185">Reference proteome</keyword>
<evidence type="ECO:0000313" key="6">
    <source>
        <dbReference type="EMBL" id="MBS9336575.1"/>
    </source>
</evidence>
<evidence type="ECO:0000313" key="7">
    <source>
        <dbReference type="Proteomes" id="UP000735205"/>
    </source>
</evidence>
<proteinExistence type="inferred from homology"/>
<dbReference type="InterPro" id="IPR017945">
    <property type="entry name" value="DHBP_synth_RibB-like_a/b_dom"/>
</dbReference>
<comment type="caution">
    <text evidence="6">The sequence shown here is derived from an EMBL/GenBank/DDBJ whole genome shotgun (WGS) entry which is preliminary data.</text>
</comment>
<dbReference type="PANTHER" id="PTHR21327:SF18">
    <property type="entry name" value="3,4-DIHYDROXY-2-BUTANONE 4-PHOSPHATE SYNTHASE"/>
    <property type="match status" value="1"/>
</dbReference>